<evidence type="ECO:0000313" key="1">
    <source>
        <dbReference type="EMBL" id="PLC59246.1"/>
    </source>
</evidence>
<dbReference type="EMBL" id="NPIB01000002">
    <property type="protein sequence ID" value="PLC59246.1"/>
    <property type="molecule type" value="Genomic_DNA"/>
</dbReference>
<protein>
    <recommendedName>
        <fullName evidence="3">Fe3+-citrate ABC transporter substrate-binding protein</fullName>
    </recommendedName>
</protein>
<sequence>MVMPQQCLEDKFIYDTVPNKLSIRMPKPNGKVYSATIGKKKIGHDAAMEIAITKVREVGSEMWAEFWSDILNNPTLLKELPHSVEPTLTQEKDRHGKTVIIYRAIWTVESNGKRKRVCKKTRVNTHGYEESYRISKQQILTAYDQWLPLIRFLKENDNPRFVNSQLELR</sequence>
<reference evidence="1 2" key="1">
    <citation type="journal article" date="2018" name="Syst. Appl. Microbiol.">
        <title>Photobacterium carnosum sp. nov., isolated from spoiled modified atmosphere packaged poultry meat.</title>
        <authorList>
            <person name="Hilgarth M."/>
            <person name="Fuertes S."/>
            <person name="Ehrmann M."/>
            <person name="Vogel R.F."/>
        </authorList>
    </citation>
    <scope>NUCLEOTIDE SEQUENCE [LARGE SCALE GENOMIC DNA]</scope>
    <source>
        <strain evidence="1 2">TMW 2.2021</strain>
    </source>
</reference>
<accession>A0A2N4UW52</accession>
<proteinExistence type="predicted"/>
<gene>
    <name evidence="1" type="ORF">CIK00_02985</name>
</gene>
<name>A0A2N4UW52_9GAMM</name>
<evidence type="ECO:0000313" key="2">
    <source>
        <dbReference type="Proteomes" id="UP000234420"/>
    </source>
</evidence>
<keyword evidence="2" id="KW-1185">Reference proteome</keyword>
<dbReference type="Proteomes" id="UP000234420">
    <property type="component" value="Unassembled WGS sequence"/>
</dbReference>
<organism evidence="1 2">
    <name type="scientific">Photobacterium carnosum</name>
    <dbReference type="NCBI Taxonomy" id="2023717"/>
    <lineage>
        <taxon>Bacteria</taxon>
        <taxon>Pseudomonadati</taxon>
        <taxon>Pseudomonadota</taxon>
        <taxon>Gammaproteobacteria</taxon>
        <taxon>Vibrionales</taxon>
        <taxon>Vibrionaceae</taxon>
        <taxon>Photobacterium</taxon>
    </lineage>
</organism>
<dbReference type="AlphaFoldDB" id="A0A2N4UW52"/>
<evidence type="ECO:0008006" key="3">
    <source>
        <dbReference type="Google" id="ProtNLM"/>
    </source>
</evidence>
<comment type="caution">
    <text evidence="1">The sequence shown here is derived from an EMBL/GenBank/DDBJ whole genome shotgun (WGS) entry which is preliminary data.</text>
</comment>